<name>A0A552M8C3_9CHRO</name>
<evidence type="ECO:0000313" key="2">
    <source>
        <dbReference type="EMBL" id="TRV28685.1"/>
    </source>
</evidence>
<dbReference type="Proteomes" id="UP000318616">
    <property type="component" value="Unassembled WGS sequence"/>
</dbReference>
<organism evidence="2 3">
    <name type="scientific">Microcystis wesenbergii Mw_MB_S_20031200_S109D</name>
    <dbReference type="NCBI Taxonomy" id="2486241"/>
    <lineage>
        <taxon>Bacteria</taxon>
        <taxon>Bacillati</taxon>
        <taxon>Cyanobacteriota</taxon>
        <taxon>Cyanophyceae</taxon>
        <taxon>Oscillatoriophycideae</taxon>
        <taxon>Chroococcales</taxon>
        <taxon>Microcystaceae</taxon>
        <taxon>Microcystis</taxon>
    </lineage>
</organism>
<sequence length="64" mass="7108">MNYEVGKINKNNLLSPVSCLLSPVSCLLSPVSCLLYLTGCLLIDRESFLRIGSICTKILLCQRF</sequence>
<dbReference type="EMBL" id="SFAP01000033">
    <property type="protein sequence ID" value="TRV28685.1"/>
    <property type="molecule type" value="Genomic_DNA"/>
</dbReference>
<keyword evidence="1" id="KW-0812">Transmembrane</keyword>
<dbReference type="AlphaFoldDB" id="A0A552M8C3"/>
<reference evidence="2 3" key="1">
    <citation type="submission" date="2019-01" db="EMBL/GenBank/DDBJ databases">
        <title>Coherence of Microcystis species and biogeography revealed through population genomics.</title>
        <authorList>
            <person name="Perez-Carrascal O.M."/>
            <person name="Terrat Y."/>
            <person name="Giani A."/>
            <person name="Fortin N."/>
            <person name="Tromas N."/>
            <person name="Shapiro B.J."/>
        </authorList>
    </citation>
    <scope>NUCLEOTIDE SEQUENCE [LARGE SCALE GENOMIC DNA]</scope>
    <source>
        <strain evidence="2">Mw_MB_S_20031200_S109D</strain>
    </source>
</reference>
<keyword evidence="1" id="KW-1133">Transmembrane helix</keyword>
<feature type="transmembrane region" description="Helical" evidence="1">
    <location>
        <begin position="20"/>
        <end position="43"/>
    </location>
</feature>
<evidence type="ECO:0000256" key="1">
    <source>
        <dbReference type="SAM" id="Phobius"/>
    </source>
</evidence>
<gene>
    <name evidence="2" type="ORF">EWV88_02775</name>
</gene>
<protein>
    <submittedName>
        <fullName evidence="2">Uncharacterized protein</fullName>
    </submittedName>
</protein>
<accession>A0A552M8C3</accession>
<keyword evidence="1" id="KW-0472">Membrane</keyword>
<proteinExistence type="predicted"/>
<comment type="caution">
    <text evidence="2">The sequence shown here is derived from an EMBL/GenBank/DDBJ whole genome shotgun (WGS) entry which is preliminary data.</text>
</comment>
<evidence type="ECO:0000313" key="3">
    <source>
        <dbReference type="Proteomes" id="UP000318616"/>
    </source>
</evidence>